<keyword evidence="2" id="KW-0812">Transmembrane</keyword>
<dbReference type="EMBL" id="HG711516">
    <property type="protein sequence ID" value="CDJ49186.1"/>
    <property type="molecule type" value="Genomic_DNA"/>
</dbReference>
<dbReference type="Proteomes" id="UP000030750">
    <property type="component" value="Unassembled WGS sequence"/>
</dbReference>
<name>U6LG91_9EIME</name>
<keyword evidence="4" id="KW-1185">Reference proteome</keyword>
<feature type="region of interest" description="Disordered" evidence="1">
    <location>
        <begin position="367"/>
        <end position="407"/>
    </location>
</feature>
<organism evidence="3 4">
    <name type="scientific">Eimeria brunetti</name>
    <dbReference type="NCBI Taxonomy" id="51314"/>
    <lineage>
        <taxon>Eukaryota</taxon>
        <taxon>Sar</taxon>
        <taxon>Alveolata</taxon>
        <taxon>Apicomplexa</taxon>
        <taxon>Conoidasida</taxon>
        <taxon>Coccidia</taxon>
        <taxon>Eucoccidiorida</taxon>
        <taxon>Eimeriorina</taxon>
        <taxon>Eimeriidae</taxon>
        <taxon>Eimeria</taxon>
    </lineage>
</organism>
<evidence type="ECO:0000313" key="3">
    <source>
        <dbReference type="EMBL" id="CDJ49186.1"/>
    </source>
</evidence>
<dbReference type="VEuPathDB" id="ToxoDB:EBH_0024510"/>
<evidence type="ECO:0000256" key="2">
    <source>
        <dbReference type="SAM" id="Phobius"/>
    </source>
</evidence>
<reference evidence="3" key="1">
    <citation type="submission" date="2013-10" db="EMBL/GenBank/DDBJ databases">
        <title>Genomic analysis of the causative agents of coccidiosis in chickens.</title>
        <authorList>
            <person name="Reid A.J."/>
            <person name="Blake D."/>
            <person name="Billington K."/>
            <person name="Browne H."/>
            <person name="Dunn M."/>
            <person name="Hung S."/>
            <person name="Kawahara F."/>
            <person name="Miranda-Saavedra D."/>
            <person name="Mourier T."/>
            <person name="Nagra H."/>
            <person name="Otto T.D."/>
            <person name="Rawlings N."/>
            <person name="Sanchez A."/>
            <person name="Sanders M."/>
            <person name="Subramaniam C."/>
            <person name="Tay Y."/>
            <person name="Dear P."/>
            <person name="Doerig C."/>
            <person name="Gruber A."/>
            <person name="Parkinson J."/>
            <person name="Shirley M."/>
            <person name="Wan K.L."/>
            <person name="Berriman M."/>
            <person name="Tomley F."/>
            <person name="Pain A."/>
        </authorList>
    </citation>
    <scope>NUCLEOTIDE SEQUENCE [LARGE SCALE GENOMIC DNA]</scope>
    <source>
        <strain evidence="3">Houghton</strain>
    </source>
</reference>
<reference evidence="3" key="2">
    <citation type="submission" date="2013-10" db="EMBL/GenBank/DDBJ databases">
        <authorList>
            <person name="Aslett M."/>
        </authorList>
    </citation>
    <scope>NUCLEOTIDE SEQUENCE [LARGE SCALE GENOMIC DNA]</scope>
    <source>
        <strain evidence="3">Houghton</strain>
    </source>
</reference>
<keyword evidence="2" id="KW-1133">Transmembrane helix</keyword>
<dbReference type="AlphaFoldDB" id="U6LG91"/>
<keyword evidence="2" id="KW-0472">Membrane</keyword>
<dbReference type="OrthoDB" id="345299at2759"/>
<gene>
    <name evidence="3" type="ORF">EBH_0024510</name>
</gene>
<sequence length="407" mass="45763">MANSNKYDRLWARLGAGRLASGINRRRLRGHDAAAGVKLLNVSLTELAIHYYETHIFIQDAVKRVAAAFGVEPHRVVPLQLRPDEREPTKCTVWTFTIRGILSHDMLGQMREMFEHSKNAFGEWRFGSRKVLLEPLVLGIPGVTNNISLPNASTVWQRPGVDAEWEQEAELWIKLRNFKWLEELKSNVTQFERRLLNLRDVIASTMKVEDPRLLQVAKYHTTPEGTIIRMTPATPDRREHMEQLEKWLLALERGELSKKIPGLAENFWPIRNSKTGRPLPLFSFGSSTSSSTSTPAAYRVVVEPDDYSYELLPKAPAAAEEETQKTTSLKPFPVMGIVVAVVFIFTFLTLLGFCICCCRRRGRLVPPKSTRRTSARAKAGAPSSRQQKKAGKAALASAAKRKGYAGS</sequence>
<proteinExistence type="predicted"/>
<evidence type="ECO:0000313" key="4">
    <source>
        <dbReference type="Proteomes" id="UP000030750"/>
    </source>
</evidence>
<evidence type="ECO:0000256" key="1">
    <source>
        <dbReference type="SAM" id="MobiDB-lite"/>
    </source>
</evidence>
<protein>
    <submittedName>
        <fullName evidence="3">Uncharacterized protein</fullName>
    </submittedName>
</protein>
<accession>U6LG91</accession>
<feature type="transmembrane region" description="Helical" evidence="2">
    <location>
        <begin position="334"/>
        <end position="358"/>
    </location>
</feature>